<accession>A0ABN9UM87</accession>
<feature type="region of interest" description="Disordered" evidence="1">
    <location>
        <begin position="1526"/>
        <end position="1562"/>
    </location>
</feature>
<keyword evidence="3" id="KW-1185">Reference proteome</keyword>
<dbReference type="SUPFAM" id="SSF53098">
    <property type="entry name" value="Ribonuclease H-like"/>
    <property type="match status" value="1"/>
</dbReference>
<sequence length="1562" mass="166943">MAREGTPSWRPKKSAAERNAARQAAKGAADRAVLKLQQETAVLIREYTGLKEAVALLVGDAEVGDRVVALIPALSARLAGRVPGHTDQLRRNVALRAEVPAGEEVARASAQQLRKWQHGSRLEVRHPSHREQCQEVVPDSARAAPDRPVVVDEDKPAVQVAGREDPCTTCSPRQEVRGTAVLEGQVGVSRLTRGELFSRLRSAAVHPVSVAVLPPSVIVASVLERFREQLYAAKWLSLDTSCEFGHAKGMLCTCGAALFSGLSCVRIPRLQEPLSGAEIDSCRGRSSSSISPPLSSRMPLLQDADVEAKLVADVVVGVSEEALAGRLGALVEGAEPAVELKGDLAALPVRQGAFEESAEAKCELEVLSQRPCALGAASEQLVSQEGDLAALSEQRGALAEGAEPMGEREVLSEPLNALEALCEQREAKMASRRACSESLFYFLDDFTVAAMMCVAIGPKSGVESLLSSAEARFIDVSPGSVGWPDAEERERILEGRLQVVQMPRGVRDGSKSSASWRAWAKEAEQKGGRHARWFARAAPPPQVVDPDTGSLFLDIAKFYGNLRHDVLWRCGVEHGINLRVLRGLLVLYQSPRFICLVGLATESFSTKGARLAGCVCATTVAKLPVLGALRAASAGGIPLVVARNVADDIALQAVGTERLVASQLGSAGLKVARILRDQHLPLSAAKTTFLASSPSLGRQLGEYWKSQGWAFRETLQARNLGTDAVITRRGVHEGRVRAAGALRRARRLGCLRAAGVEVDLIHKAGPTASMAWGRAVTGNADGELHRPRMRCAELRRRRDLDPAVLTAGHSVQMLAGLLQSGELPLRMMARGLEAAATRRASADTPWKHCASPIDAVVLTLARIGWHFKSELCLVTDLGEKLDLTLLGPRELGFEAGRGARRASDRHEMRKLSHDPLLQRPLCWGAIGQLLGPGSELSVREQNALGAYISNTHWTKARLFDAGSCAERARALGECADENFARCWLPAPEPPQGRRADAMSVWWIRRPADDELNGALYLDGSALEPQFGALRRAGWAIAQCDDDGNLVAGVRGSVMRDLCLQQTAKDGGDFAVWMLANYAGPAVEKVNIDSSATVACLRRGRACAAAPSRSNVHLWSRILAAFEPGVFAVGKVPAHCSRQAVLDGLLAEAQRRGNERADRLAKMGAQLHAVDRQTVGEHHALAEIVRELGRWICQAAIIWQGIAAEDCEGLPPAAERRQVRFAAAEAPQVAGEAADDGARAKRPRLESARSTGSISAALSASAVAFSIPGHALSYACAGEGEGTQEIAACSKCGAYMVLGGRSGVKPRLKERCTGDKTDKSGRNQRSLWSRGLHPGGRPRAAKQRAKGEGPHALRSQGPVPGHAQERCLEWLGVAAEPAAGASTAASSAGSAPAAAAAPGAATEGQGEPPTAERAAAAAASQPQQRPTTARAGLLGAHGITEEEISAAASTAVDAQESRRVRRRLARRGAPSESSGSRGYRLAIWQSGYLREDGGGKWACVVGFECKATSSSERRTMYDGRWLWREGRGRPPHAVRAAREAAQPRLSPRRRRARGPAKFQHRRT</sequence>
<dbReference type="Gene3D" id="3.30.420.10">
    <property type="entry name" value="Ribonuclease H-like superfamily/Ribonuclease H"/>
    <property type="match status" value="1"/>
</dbReference>
<reference evidence="2" key="1">
    <citation type="submission" date="2023-10" db="EMBL/GenBank/DDBJ databases">
        <authorList>
            <person name="Chen Y."/>
            <person name="Shah S."/>
            <person name="Dougan E. K."/>
            <person name="Thang M."/>
            <person name="Chan C."/>
        </authorList>
    </citation>
    <scope>NUCLEOTIDE SEQUENCE [LARGE SCALE GENOMIC DNA]</scope>
</reference>
<feature type="region of interest" description="Disordered" evidence="1">
    <location>
        <begin position="1394"/>
        <end position="1427"/>
    </location>
</feature>
<evidence type="ECO:0000313" key="3">
    <source>
        <dbReference type="Proteomes" id="UP001189429"/>
    </source>
</evidence>
<evidence type="ECO:0000256" key="1">
    <source>
        <dbReference type="SAM" id="MobiDB-lite"/>
    </source>
</evidence>
<organism evidence="2 3">
    <name type="scientific">Prorocentrum cordatum</name>
    <dbReference type="NCBI Taxonomy" id="2364126"/>
    <lineage>
        <taxon>Eukaryota</taxon>
        <taxon>Sar</taxon>
        <taxon>Alveolata</taxon>
        <taxon>Dinophyceae</taxon>
        <taxon>Prorocentrales</taxon>
        <taxon>Prorocentraceae</taxon>
        <taxon>Prorocentrum</taxon>
    </lineage>
</organism>
<dbReference type="Proteomes" id="UP001189429">
    <property type="component" value="Unassembled WGS sequence"/>
</dbReference>
<name>A0ABN9UM87_9DINO</name>
<protein>
    <submittedName>
        <fullName evidence="2">Uncharacterized protein</fullName>
    </submittedName>
</protein>
<dbReference type="EMBL" id="CAUYUJ010016032">
    <property type="protein sequence ID" value="CAK0861013.1"/>
    <property type="molecule type" value="Genomic_DNA"/>
</dbReference>
<feature type="region of interest" description="Disordered" evidence="1">
    <location>
        <begin position="1305"/>
        <end position="1359"/>
    </location>
</feature>
<feature type="region of interest" description="Disordered" evidence="1">
    <location>
        <begin position="1229"/>
        <end position="1250"/>
    </location>
</feature>
<dbReference type="InterPro" id="IPR012337">
    <property type="entry name" value="RNaseH-like_sf"/>
</dbReference>
<feature type="region of interest" description="Disordered" evidence="1">
    <location>
        <begin position="1445"/>
        <end position="1476"/>
    </location>
</feature>
<feature type="compositionally biased region" description="Basic residues" evidence="1">
    <location>
        <begin position="1545"/>
        <end position="1562"/>
    </location>
</feature>
<evidence type="ECO:0000313" key="2">
    <source>
        <dbReference type="EMBL" id="CAK0861013.1"/>
    </source>
</evidence>
<proteinExistence type="predicted"/>
<comment type="caution">
    <text evidence="2">The sequence shown here is derived from an EMBL/GenBank/DDBJ whole genome shotgun (WGS) entry which is preliminary data.</text>
</comment>
<feature type="non-terminal residue" evidence="2">
    <location>
        <position position="1562"/>
    </location>
</feature>
<dbReference type="InterPro" id="IPR036397">
    <property type="entry name" value="RNaseH_sf"/>
</dbReference>
<feature type="region of interest" description="Disordered" evidence="1">
    <location>
        <begin position="1"/>
        <end position="29"/>
    </location>
</feature>
<feature type="compositionally biased region" description="Basic and acidic residues" evidence="1">
    <location>
        <begin position="1235"/>
        <end position="1246"/>
    </location>
</feature>
<gene>
    <name evidence="2" type="ORF">PCOR1329_LOCUS49809</name>
</gene>
<feature type="compositionally biased region" description="Basic and acidic residues" evidence="1">
    <location>
        <begin position="1306"/>
        <end position="1320"/>
    </location>
</feature>